<evidence type="ECO:0000256" key="4">
    <source>
        <dbReference type="SAM" id="MobiDB-lite"/>
    </source>
</evidence>
<dbReference type="SMART" id="SM00418">
    <property type="entry name" value="HTH_ARSR"/>
    <property type="match status" value="1"/>
</dbReference>
<feature type="region of interest" description="Disordered" evidence="4">
    <location>
        <begin position="185"/>
        <end position="215"/>
    </location>
</feature>
<keyword evidence="8" id="KW-1185">Reference proteome</keyword>
<dbReference type="KEGG" id="jte:ASJ30_00335"/>
<evidence type="ECO:0000313" key="9">
    <source>
        <dbReference type="Proteomes" id="UP000593998"/>
    </source>
</evidence>
<dbReference type="InterPro" id="IPR036388">
    <property type="entry name" value="WH-like_DNA-bd_sf"/>
</dbReference>
<dbReference type="InterPro" id="IPR036390">
    <property type="entry name" value="WH_DNA-bd_sf"/>
</dbReference>
<name>A0A1L3MCV9_9MICO</name>
<dbReference type="RefSeq" id="WP_072623345.1">
    <property type="nucleotide sequence ID" value="NZ_CP013290.1"/>
</dbReference>
<dbReference type="AlphaFoldDB" id="A0A1L3MCV9"/>
<dbReference type="InterPro" id="IPR051081">
    <property type="entry name" value="HTH_MetalResp_TranReg"/>
</dbReference>
<evidence type="ECO:0000259" key="5">
    <source>
        <dbReference type="SMART" id="SM00418"/>
    </source>
</evidence>
<keyword evidence="1" id="KW-0805">Transcription regulation</keyword>
<dbReference type="GO" id="GO:0003677">
    <property type="term" value="F:DNA binding"/>
    <property type="evidence" value="ECO:0007669"/>
    <property type="project" value="UniProtKB-KW"/>
</dbReference>
<evidence type="ECO:0000313" key="6">
    <source>
        <dbReference type="EMBL" id="APH00167.1"/>
    </source>
</evidence>
<protein>
    <submittedName>
        <fullName evidence="7">Helix-turn-helix transcriptional regulator</fullName>
    </submittedName>
</protein>
<keyword evidence="2" id="KW-0238">DNA-binding</keyword>
<dbReference type="CDD" id="cd00090">
    <property type="entry name" value="HTH_ARSR"/>
    <property type="match status" value="1"/>
</dbReference>
<dbReference type="EMBL" id="CP062789">
    <property type="protein sequence ID" value="QOK22936.1"/>
    <property type="molecule type" value="Genomic_DNA"/>
</dbReference>
<dbReference type="InterPro" id="IPR011991">
    <property type="entry name" value="ArsR-like_HTH"/>
</dbReference>
<dbReference type="Gene3D" id="1.10.10.10">
    <property type="entry name" value="Winged helix-like DNA-binding domain superfamily/Winged helix DNA-binding domain"/>
    <property type="match status" value="1"/>
</dbReference>
<evidence type="ECO:0000256" key="3">
    <source>
        <dbReference type="ARBA" id="ARBA00023163"/>
    </source>
</evidence>
<dbReference type="Proteomes" id="UP000182938">
    <property type="component" value="Chromosome"/>
</dbReference>
<proteinExistence type="predicted"/>
<evidence type="ECO:0000313" key="7">
    <source>
        <dbReference type="EMBL" id="QOK22936.1"/>
    </source>
</evidence>
<evidence type="ECO:0000256" key="1">
    <source>
        <dbReference type="ARBA" id="ARBA00023015"/>
    </source>
</evidence>
<dbReference type="Proteomes" id="UP000593998">
    <property type="component" value="Chromosome"/>
</dbReference>
<organism evidence="6 8">
    <name type="scientific">Janibacter indicus</name>
    <dbReference type="NCBI Taxonomy" id="857417"/>
    <lineage>
        <taxon>Bacteria</taxon>
        <taxon>Bacillati</taxon>
        <taxon>Actinomycetota</taxon>
        <taxon>Actinomycetes</taxon>
        <taxon>Micrococcales</taxon>
        <taxon>Intrasporangiaceae</taxon>
        <taxon>Janibacter</taxon>
    </lineage>
</organism>
<dbReference type="GO" id="GO:0003700">
    <property type="term" value="F:DNA-binding transcription factor activity"/>
    <property type="evidence" value="ECO:0007669"/>
    <property type="project" value="InterPro"/>
</dbReference>
<dbReference type="Pfam" id="PF12840">
    <property type="entry name" value="HTH_20"/>
    <property type="match status" value="1"/>
</dbReference>
<reference evidence="6 8" key="1">
    <citation type="submission" date="2015-11" db="EMBL/GenBank/DDBJ databases">
        <authorList>
            <person name="Zhang Y."/>
            <person name="Guo Z."/>
        </authorList>
    </citation>
    <scope>NUCLEOTIDE SEQUENCE [LARGE SCALE GENOMIC DNA]</scope>
    <source>
        <strain evidence="6 8">YFY001</strain>
    </source>
</reference>
<dbReference type="PANTHER" id="PTHR33154:SF15">
    <property type="entry name" value="REGULATORY PROTEIN ARSR"/>
    <property type="match status" value="1"/>
</dbReference>
<gene>
    <name evidence="6" type="ORF">ASJ30_00335</name>
    <name evidence="7" type="ORF">IGS73_00310</name>
</gene>
<accession>A0A1L3MCV9</accession>
<evidence type="ECO:0000313" key="8">
    <source>
        <dbReference type="Proteomes" id="UP000182938"/>
    </source>
</evidence>
<dbReference type="PANTHER" id="PTHR33154">
    <property type="entry name" value="TRANSCRIPTIONAL REGULATOR, ARSR FAMILY"/>
    <property type="match status" value="1"/>
</dbReference>
<feature type="domain" description="HTH arsR-type" evidence="5">
    <location>
        <begin position="9"/>
        <end position="118"/>
    </location>
</feature>
<keyword evidence="3" id="KW-0804">Transcription</keyword>
<sequence>MDPVTPDVTQLRALTHPVRMRILGLLRTLGPATASQVARRLGLNSGATSYHLRQLAEHGFVEEASDLGNNRERWWRASAMTTSVRDDDVTTDEGRDATDAFHQLAVTQLASRMQGAAVRRGGESEEWRAVTSISDLQVPVTAEQAAQILTRFEDLMWEVLAEHPPTPGELADDQRRYAVVLSSFPADDEAPWDTTNAGLGPTRRVGGATKESRDP</sequence>
<dbReference type="SUPFAM" id="SSF46785">
    <property type="entry name" value="Winged helix' DNA-binding domain"/>
    <property type="match status" value="1"/>
</dbReference>
<reference evidence="7 9" key="2">
    <citation type="submission" date="2020-10" db="EMBL/GenBank/DDBJ databases">
        <title>Janibacter indicus TT2 genome sequence.</title>
        <authorList>
            <person name="Lee K."/>
            <person name="Ganzorig M."/>
        </authorList>
    </citation>
    <scope>NUCLEOTIDE SEQUENCE [LARGE SCALE GENOMIC DNA]</scope>
    <source>
        <strain evidence="7 9">TT2</strain>
    </source>
</reference>
<dbReference type="InterPro" id="IPR001845">
    <property type="entry name" value="HTH_ArsR_DNA-bd_dom"/>
</dbReference>
<dbReference type="EMBL" id="CP013290">
    <property type="protein sequence ID" value="APH00167.1"/>
    <property type="molecule type" value="Genomic_DNA"/>
</dbReference>
<evidence type="ECO:0000256" key="2">
    <source>
        <dbReference type="ARBA" id="ARBA00023125"/>
    </source>
</evidence>